<dbReference type="VEuPathDB" id="FungiDB:PC110_g8392"/>
<accession>A0A8T1TTB9</accession>
<gene>
    <name evidence="1" type="ORF">JG687_00017406</name>
</gene>
<reference evidence="1" key="1">
    <citation type="submission" date="2021-01" db="EMBL/GenBank/DDBJ databases">
        <title>Phytophthora aleatoria, a newly-described species from Pinus radiata is distinct from Phytophthora cactorum isolates based on comparative genomics.</title>
        <authorList>
            <person name="Mcdougal R."/>
            <person name="Panda P."/>
            <person name="Williams N."/>
            <person name="Studholme D.J."/>
        </authorList>
    </citation>
    <scope>NUCLEOTIDE SEQUENCE</scope>
    <source>
        <strain evidence="1">NZFS 3830</strain>
    </source>
</reference>
<evidence type="ECO:0000313" key="1">
    <source>
        <dbReference type="EMBL" id="KAG6945247.1"/>
    </source>
</evidence>
<proteinExistence type="predicted"/>
<evidence type="ECO:0000313" key="2">
    <source>
        <dbReference type="Proteomes" id="UP000688947"/>
    </source>
</evidence>
<dbReference type="Proteomes" id="UP000688947">
    <property type="component" value="Unassembled WGS sequence"/>
</dbReference>
<comment type="caution">
    <text evidence="1">The sequence shown here is derived from an EMBL/GenBank/DDBJ whole genome shotgun (WGS) entry which is preliminary data.</text>
</comment>
<feature type="non-terminal residue" evidence="1">
    <location>
        <position position="1"/>
    </location>
</feature>
<name>A0A8T1TTB9_9STRA</name>
<sequence>KTQTTPPGVVGHCICSKFGEVVGKLARRKELNDAAMDAALRNVSTHSANCYAIDAVSVTDEKPFIPDFPVSSCNFVLVLVHMITLNPRLVIAVSFASNGSPSFVAKSPSSGLLVSVVTRSS</sequence>
<protein>
    <submittedName>
        <fullName evidence="1">Uncharacterized protein</fullName>
    </submittedName>
</protein>
<dbReference type="EMBL" id="JAENGZ010002013">
    <property type="protein sequence ID" value="KAG6945247.1"/>
    <property type="molecule type" value="Genomic_DNA"/>
</dbReference>
<dbReference type="AlphaFoldDB" id="A0A8T1TTB9"/>
<organism evidence="1 2">
    <name type="scientific">Phytophthora cactorum</name>
    <dbReference type="NCBI Taxonomy" id="29920"/>
    <lineage>
        <taxon>Eukaryota</taxon>
        <taxon>Sar</taxon>
        <taxon>Stramenopiles</taxon>
        <taxon>Oomycota</taxon>
        <taxon>Peronosporomycetes</taxon>
        <taxon>Peronosporales</taxon>
        <taxon>Peronosporaceae</taxon>
        <taxon>Phytophthora</taxon>
    </lineage>
</organism>